<dbReference type="PANTHER" id="PTHR33044">
    <property type="entry name" value="BIFUNCTIONAL INHIBITOR/LIPID-TRANSFER PROTEIN/SEED STORAGE 2S ALBUMIN SUPERFAMILY PROTEIN-RELATED"/>
    <property type="match status" value="1"/>
</dbReference>
<keyword evidence="4" id="KW-0472">Membrane</keyword>
<feature type="region of interest" description="Disordered" evidence="9">
    <location>
        <begin position="190"/>
        <end position="237"/>
    </location>
</feature>
<dbReference type="FunFam" id="1.10.110.10:FF:000001">
    <property type="entry name" value="Bifunctional inhibitor/lipid-transfer protein/seed storage 2S albumin superfamily protein"/>
    <property type="match status" value="1"/>
</dbReference>
<evidence type="ECO:0000256" key="7">
    <source>
        <dbReference type="ARBA" id="ARBA00023180"/>
    </source>
</evidence>
<gene>
    <name evidence="12" type="primary">LOC107482467</name>
</gene>
<feature type="compositionally biased region" description="Low complexity" evidence="9">
    <location>
        <begin position="190"/>
        <end position="233"/>
    </location>
</feature>
<dbReference type="SMART" id="SM00499">
    <property type="entry name" value="AAI"/>
    <property type="match status" value="1"/>
</dbReference>
<reference evidence="11" key="1">
    <citation type="journal article" date="2016" name="Nat. Genet.">
        <title>The genome sequences of Arachis duranensis and Arachis ipaensis, the diploid ancestors of cultivated peanut.</title>
        <authorList>
            <person name="Bertioli D.J."/>
            <person name="Cannon S.B."/>
            <person name="Froenicke L."/>
            <person name="Huang G."/>
            <person name="Farmer A.D."/>
            <person name="Cannon E.K."/>
            <person name="Liu X."/>
            <person name="Gao D."/>
            <person name="Clevenger J."/>
            <person name="Dash S."/>
            <person name="Ren L."/>
            <person name="Moretzsohn M.C."/>
            <person name="Shirasawa K."/>
            <person name="Huang W."/>
            <person name="Vidigal B."/>
            <person name="Abernathy B."/>
            <person name="Chu Y."/>
            <person name="Niederhuth C.E."/>
            <person name="Umale P."/>
            <person name="Araujo A.C."/>
            <person name="Kozik A."/>
            <person name="Kim K.D."/>
            <person name="Burow M.D."/>
            <person name="Varshney R.K."/>
            <person name="Wang X."/>
            <person name="Zhang X."/>
            <person name="Barkley N."/>
            <person name="Guimaraes P.M."/>
            <person name="Isobe S."/>
            <person name="Guo B."/>
            <person name="Liao B."/>
            <person name="Stalker H.T."/>
            <person name="Schmitz R.J."/>
            <person name="Scheffler B.E."/>
            <person name="Leal-Bertioli S.C."/>
            <person name="Xun X."/>
            <person name="Jackson S.A."/>
            <person name="Michelmore R."/>
            <person name="Ozias-Akins P."/>
        </authorList>
    </citation>
    <scope>NUCLEOTIDE SEQUENCE [LARGE SCALE GENOMIC DNA]</scope>
    <source>
        <strain evidence="11">cv. V14167</strain>
    </source>
</reference>
<keyword evidence="11" id="KW-1185">Reference proteome</keyword>
<evidence type="ECO:0000256" key="5">
    <source>
        <dbReference type="ARBA" id="ARBA00022729"/>
    </source>
</evidence>
<dbReference type="InterPro" id="IPR016140">
    <property type="entry name" value="Bifunc_inhib/LTP/seed_store"/>
</dbReference>
<keyword evidence="5" id="KW-0732">Signal</keyword>
<dbReference type="GO" id="GO:0005886">
    <property type="term" value="C:plasma membrane"/>
    <property type="evidence" value="ECO:0007669"/>
    <property type="project" value="UniProtKB-SubCell"/>
</dbReference>
<evidence type="ECO:0000256" key="3">
    <source>
        <dbReference type="ARBA" id="ARBA00022475"/>
    </source>
</evidence>
<dbReference type="InterPro" id="IPR036312">
    <property type="entry name" value="Bifun_inhib/LTP/seed_sf"/>
</dbReference>
<evidence type="ECO:0000313" key="12">
    <source>
        <dbReference type="RefSeq" id="XP_052116009.1"/>
    </source>
</evidence>
<evidence type="ECO:0000256" key="8">
    <source>
        <dbReference type="ARBA" id="ARBA00023288"/>
    </source>
</evidence>
<feature type="domain" description="Bifunctional inhibitor/plant lipid transfer protein/seed storage helical" evidence="10">
    <location>
        <begin position="101"/>
        <end position="179"/>
    </location>
</feature>
<protein>
    <submittedName>
        <fullName evidence="12">Non-specific lipid transfer protein GPI-anchored 2</fullName>
    </submittedName>
</protein>
<reference evidence="12" key="2">
    <citation type="submission" date="2025-08" db="UniProtKB">
        <authorList>
            <consortium name="RefSeq"/>
        </authorList>
    </citation>
    <scope>IDENTIFICATION</scope>
    <source>
        <tissue evidence="12">Whole plant</tissue>
    </source>
</reference>
<name>A0A9C6TWL2_ARADU</name>
<keyword evidence="6" id="KW-1015">Disulfide bond</keyword>
<comment type="similarity">
    <text evidence="2">Belongs to the plant LTP family.</text>
</comment>
<dbReference type="GeneID" id="107482467"/>
<proteinExistence type="inferred from homology"/>
<dbReference type="AlphaFoldDB" id="A0A9C6TWL2"/>
<dbReference type="RefSeq" id="XP_052116009.1">
    <property type="nucleotide sequence ID" value="XM_052260049.1"/>
</dbReference>
<dbReference type="InterPro" id="IPR043325">
    <property type="entry name" value="LTSS"/>
</dbReference>
<dbReference type="CDD" id="cd00010">
    <property type="entry name" value="AAI_LTSS"/>
    <property type="match status" value="1"/>
</dbReference>
<comment type="subcellular location">
    <subcellularLocation>
        <location evidence="1">Cell membrane</location>
        <topology evidence="1">Lipid-anchor</topology>
        <topology evidence="1">GPI-anchor</topology>
    </subcellularLocation>
</comment>
<evidence type="ECO:0000256" key="4">
    <source>
        <dbReference type="ARBA" id="ARBA00022622"/>
    </source>
</evidence>
<evidence type="ECO:0000313" key="11">
    <source>
        <dbReference type="Proteomes" id="UP000515211"/>
    </source>
</evidence>
<evidence type="ECO:0000256" key="2">
    <source>
        <dbReference type="ARBA" id="ARBA00009748"/>
    </source>
</evidence>
<evidence type="ECO:0000256" key="9">
    <source>
        <dbReference type="SAM" id="MobiDB-lite"/>
    </source>
</evidence>
<accession>A0A9C6TWL2</accession>
<keyword evidence="3" id="KW-1003">Cell membrane</keyword>
<evidence type="ECO:0000256" key="1">
    <source>
        <dbReference type="ARBA" id="ARBA00004609"/>
    </source>
</evidence>
<evidence type="ECO:0000259" key="10">
    <source>
        <dbReference type="SMART" id="SM00499"/>
    </source>
</evidence>
<dbReference type="KEGG" id="adu:107482467"/>
<keyword evidence="7" id="KW-0325">Glycoprotein</keyword>
<dbReference type="Gene3D" id="1.10.110.10">
    <property type="entry name" value="Plant lipid-transfer and hydrophobic proteins"/>
    <property type="match status" value="1"/>
</dbReference>
<keyword evidence="8" id="KW-0449">Lipoprotein</keyword>
<dbReference type="Proteomes" id="UP000515211">
    <property type="component" value="Chromosome 4"/>
</dbReference>
<sequence>MSWLAVNLNKFSHLKLGNRFPSEESHSLTRTYHPLSLDSPKFYPPKAALKESLVVVVDQRNQMGGGCRVAVALAALVLAMAASCGECVSPAAAPSPAENACFTALLNMSDCLTYVEDGSNETKPDKGCCPELAGLIDSNPICLCELLGNPDAVGIKIDLNRALKLPSVCRLTTPPVSTCSAVGVPVSLPPSKSASPSLAPKGSTANSSSGVAPSPGNASPSSNEAAASSPSGNKDNANGAPTIQASVLTFIFGFIVSVSMFF</sequence>
<organism evidence="11 12">
    <name type="scientific">Arachis duranensis</name>
    <name type="common">Wild peanut</name>
    <dbReference type="NCBI Taxonomy" id="130453"/>
    <lineage>
        <taxon>Eukaryota</taxon>
        <taxon>Viridiplantae</taxon>
        <taxon>Streptophyta</taxon>
        <taxon>Embryophyta</taxon>
        <taxon>Tracheophyta</taxon>
        <taxon>Spermatophyta</taxon>
        <taxon>Magnoliopsida</taxon>
        <taxon>eudicotyledons</taxon>
        <taxon>Gunneridae</taxon>
        <taxon>Pentapetalae</taxon>
        <taxon>rosids</taxon>
        <taxon>fabids</taxon>
        <taxon>Fabales</taxon>
        <taxon>Fabaceae</taxon>
        <taxon>Papilionoideae</taxon>
        <taxon>50 kb inversion clade</taxon>
        <taxon>dalbergioids sensu lato</taxon>
        <taxon>Dalbergieae</taxon>
        <taxon>Pterocarpus clade</taxon>
        <taxon>Arachis</taxon>
    </lineage>
</organism>
<evidence type="ECO:0000256" key="6">
    <source>
        <dbReference type="ARBA" id="ARBA00023157"/>
    </source>
</evidence>
<keyword evidence="4" id="KW-0336">GPI-anchor</keyword>
<dbReference type="GO" id="GO:0098552">
    <property type="term" value="C:side of membrane"/>
    <property type="evidence" value="ECO:0007669"/>
    <property type="project" value="UniProtKB-KW"/>
</dbReference>
<dbReference type="Pfam" id="PF14368">
    <property type="entry name" value="LTP_2"/>
    <property type="match status" value="1"/>
</dbReference>
<dbReference type="SUPFAM" id="SSF47699">
    <property type="entry name" value="Bifunctional inhibitor/lipid-transfer protein/seed storage 2S albumin"/>
    <property type="match status" value="1"/>
</dbReference>